<dbReference type="AlphaFoldDB" id="A0A835NQF4"/>
<evidence type="ECO:0000313" key="9">
    <source>
        <dbReference type="EMBL" id="KAI1243481.1"/>
    </source>
</evidence>
<evidence type="ECO:0000259" key="7">
    <source>
        <dbReference type="PROSITE" id="PS50102"/>
    </source>
</evidence>
<feature type="region of interest" description="Disordered" evidence="6">
    <location>
        <begin position="584"/>
        <end position="633"/>
    </location>
</feature>
<protein>
    <submittedName>
        <fullName evidence="9">RNA-binding Raly-like protein</fullName>
    </submittedName>
</protein>
<feature type="domain" description="RRM" evidence="7">
    <location>
        <begin position="302"/>
        <end position="373"/>
    </location>
</feature>
<sequence length="689" mass="76565">KSPSTPFQRKKYGFPVSARNLIEASKQLDLVQDKITYKQWKYQFPGFGAGKLELKAGFHRNGTGCSSACQYAMLSCHVLNPDQSNIYTAKRTLYTSEAKDNPHPPSHVNCAQAKQAGKLDIHKKVIVIYAADVKGSTVCRPWLMCHLQPQVRVTELLLIPDSNPGPATRAGLGTEPPSAARKSLPSSFHFTEEEKNICRSIEALQHQEMREISTLGYGMANLKFSNQLKLAKKSQAQTEKALIAEVCIVTDRKTVQWQQSLSLRQQNTESKDEDLKPSDPTMTGKTQTSNVTNKNDPKSINSRVFIGNLNTAIVKKGDIEAIFAKYGKIVGCSVHKGYAFVQYMSERHARAAVAGENARIIAGQPLVISVACLPSLLNVQVIVIPAADPDGIQKGDALLQMMAEHQVQRPKKRAVLQLQKAADKDSVDINMAGEPKPYRPKPGNKRPLSALYRLESKEPFLSVGGYVFDYDYYRDDFYNRLFDYHGRVPPPPRAVIPLKRPRVAVTTTRRGKGVFSMKGTSRSTSMKSDELQTIKKELTQIKTKIDSLLGRLEKIEKQQKAEAEAQKKQMEDNADLIQEECISENADNSTEEPIEGGPDADGDGEDMTDGIEEDFDEDGSNELVRNNHDISSDEMSCVNPLKAEKRNSDFPTENCELHLPRGRGINLGSVLHSEMEHRLISVPVCSTEP</sequence>
<dbReference type="PANTHER" id="PTHR13968:SF21">
    <property type="entry name" value="RNA-BINDING RALY-LIKE PROTEIN"/>
    <property type="match status" value="1"/>
</dbReference>
<dbReference type="InterPro" id="IPR035979">
    <property type="entry name" value="RBD_domain_sf"/>
</dbReference>
<reference evidence="9 10" key="2">
    <citation type="journal article" date="2021" name="J. Hered.">
        <title>Feather Gene Expression Elucidates the Developmental Basis of Plumage Iridescence in African Starlings.</title>
        <authorList>
            <person name="Rubenstein D.R."/>
            <person name="Corvelo A."/>
            <person name="MacManes M.D."/>
            <person name="Maia R."/>
            <person name="Narzisi G."/>
            <person name="Rousaki A."/>
            <person name="Vandenabeele P."/>
            <person name="Shawkey M.D."/>
            <person name="Solomon J."/>
        </authorList>
    </citation>
    <scope>NUCLEOTIDE SEQUENCE [LARGE SCALE GENOMIC DNA]</scope>
    <source>
        <strain evidence="9">SS15</strain>
    </source>
</reference>
<feature type="non-terminal residue" evidence="8">
    <location>
        <position position="689"/>
    </location>
</feature>
<reference evidence="9" key="3">
    <citation type="submission" date="2022-01" db="EMBL/GenBank/DDBJ databases">
        <authorList>
            <person name="Rubenstein D.R."/>
        </authorList>
    </citation>
    <scope>NUCLEOTIDE SEQUENCE</scope>
    <source>
        <strain evidence="9">SS15</strain>
        <tissue evidence="9">Liver</tissue>
    </source>
</reference>
<keyword evidence="10" id="KW-1185">Reference proteome</keyword>
<dbReference type="SUPFAM" id="SSF54928">
    <property type="entry name" value="RNA-binding domain, RBD"/>
    <property type="match status" value="1"/>
</dbReference>
<reference evidence="8" key="1">
    <citation type="submission" date="2020-10" db="EMBL/GenBank/DDBJ databases">
        <title>Feather gene expression reveals the developmental basis of iridescence in African starlings.</title>
        <authorList>
            <person name="Rubenstein D.R."/>
        </authorList>
    </citation>
    <scope>NUCLEOTIDE SEQUENCE</scope>
    <source>
        <strain evidence="8">SS15</strain>
        <tissue evidence="8">Liver</tissue>
    </source>
</reference>
<keyword evidence="3 5" id="KW-0175">Coiled coil</keyword>
<evidence type="ECO:0000256" key="2">
    <source>
        <dbReference type="ARBA" id="ARBA00022884"/>
    </source>
</evidence>
<evidence type="ECO:0000256" key="6">
    <source>
        <dbReference type="SAM" id="MobiDB-lite"/>
    </source>
</evidence>
<feature type="compositionally biased region" description="Acidic residues" evidence="6">
    <location>
        <begin position="589"/>
        <end position="620"/>
    </location>
</feature>
<comment type="similarity">
    <text evidence="1">Belongs to the RRM HNRPC family. RALY subfamily.</text>
</comment>
<dbReference type="SMART" id="SM00360">
    <property type="entry name" value="RRM"/>
    <property type="match status" value="1"/>
</dbReference>
<dbReference type="EMBL" id="JADDUC020000001">
    <property type="protein sequence ID" value="KAI1243481.1"/>
    <property type="molecule type" value="Genomic_DNA"/>
</dbReference>
<organism evidence="8">
    <name type="scientific">Lamprotornis superbus</name>
    <dbReference type="NCBI Taxonomy" id="245042"/>
    <lineage>
        <taxon>Eukaryota</taxon>
        <taxon>Metazoa</taxon>
        <taxon>Chordata</taxon>
        <taxon>Craniata</taxon>
        <taxon>Vertebrata</taxon>
        <taxon>Euteleostomi</taxon>
        <taxon>Archelosauria</taxon>
        <taxon>Archosauria</taxon>
        <taxon>Dinosauria</taxon>
        <taxon>Saurischia</taxon>
        <taxon>Theropoda</taxon>
        <taxon>Coelurosauria</taxon>
        <taxon>Aves</taxon>
        <taxon>Neognathae</taxon>
        <taxon>Neoaves</taxon>
        <taxon>Telluraves</taxon>
        <taxon>Australaves</taxon>
        <taxon>Passeriformes</taxon>
        <taxon>Sturnidae</taxon>
        <taxon>Lamprotornis</taxon>
    </lineage>
</organism>
<dbReference type="InterPro" id="IPR051186">
    <property type="entry name" value="RRM_HNRPC/RALY_subfam"/>
</dbReference>
<dbReference type="PANTHER" id="PTHR13968">
    <property type="entry name" value="HETEROGENEOUS NUCLEAR RIBONUCLEOPROTEIN"/>
    <property type="match status" value="1"/>
</dbReference>
<dbReference type="GO" id="GO:0003723">
    <property type="term" value="F:RNA binding"/>
    <property type="evidence" value="ECO:0007669"/>
    <property type="project" value="UniProtKB-UniRule"/>
</dbReference>
<dbReference type="InterPro" id="IPR012677">
    <property type="entry name" value="Nucleotide-bd_a/b_plait_sf"/>
</dbReference>
<feature type="coiled-coil region" evidence="5">
    <location>
        <begin position="531"/>
        <end position="580"/>
    </location>
</feature>
<evidence type="ECO:0000313" key="10">
    <source>
        <dbReference type="Proteomes" id="UP000618051"/>
    </source>
</evidence>
<dbReference type="GO" id="GO:0005634">
    <property type="term" value="C:nucleus"/>
    <property type="evidence" value="ECO:0007669"/>
    <property type="project" value="TreeGrafter"/>
</dbReference>
<evidence type="ECO:0000256" key="5">
    <source>
        <dbReference type="SAM" id="Coils"/>
    </source>
</evidence>
<gene>
    <name evidence="9" type="ORF">IHE44_0001104</name>
    <name evidence="8" type="ORF">IHE44_014408</name>
</gene>
<dbReference type="EMBL" id="JADDUC010000088">
    <property type="protein sequence ID" value="KAG0119361.1"/>
    <property type="molecule type" value="Genomic_DNA"/>
</dbReference>
<dbReference type="PROSITE" id="PS50102">
    <property type="entry name" value="RRM"/>
    <property type="match status" value="1"/>
</dbReference>
<keyword evidence="2 4" id="KW-0694">RNA-binding</keyword>
<comment type="caution">
    <text evidence="8">The sequence shown here is derived from an EMBL/GenBank/DDBJ whole genome shotgun (WGS) entry which is preliminary data.</text>
</comment>
<dbReference type="FunFam" id="3.30.70.330:FF:000019">
    <property type="entry name" value="heterogeneous nuclear ribonucleoproteins C1/C2 isoform X1"/>
    <property type="match status" value="1"/>
</dbReference>
<dbReference type="Proteomes" id="UP000618051">
    <property type="component" value="Unassembled WGS sequence"/>
</dbReference>
<evidence type="ECO:0000256" key="1">
    <source>
        <dbReference type="ARBA" id="ARBA00008631"/>
    </source>
</evidence>
<accession>A0A835NQF4</accession>
<dbReference type="Pfam" id="PF00076">
    <property type="entry name" value="RRM_1"/>
    <property type="match status" value="1"/>
</dbReference>
<dbReference type="Gene3D" id="3.30.70.330">
    <property type="match status" value="1"/>
</dbReference>
<evidence type="ECO:0000256" key="4">
    <source>
        <dbReference type="PROSITE-ProRule" id="PRU00176"/>
    </source>
</evidence>
<feature type="region of interest" description="Disordered" evidence="6">
    <location>
        <begin position="263"/>
        <end position="296"/>
    </location>
</feature>
<dbReference type="InterPro" id="IPR000504">
    <property type="entry name" value="RRM_dom"/>
</dbReference>
<proteinExistence type="inferred from homology"/>
<name>A0A835NQF4_9PASS</name>
<feature type="compositionally biased region" description="Polar residues" evidence="6">
    <location>
        <begin position="280"/>
        <end position="296"/>
    </location>
</feature>
<evidence type="ECO:0000313" key="8">
    <source>
        <dbReference type="EMBL" id="KAG0119361.1"/>
    </source>
</evidence>
<dbReference type="OrthoDB" id="6730379at2759"/>
<evidence type="ECO:0000256" key="3">
    <source>
        <dbReference type="ARBA" id="ARBA00023054"/>
    </source>
</evidence>